<dbReference type="EMBL" id="BART01035027">
    <property type="protein sequence ID" value="GAH10221.1"/>
    <property type="molecule type" value="Genomic_DNA"/>
</dbReference>
<organism evidence="1">
    <name type="scientific">marine sediment metagenome</name>
    <dbReference type="NCBI Taxonomy" id="412755"/>
    <lineage>
        <taxon>unclassified sequences</taxon>
        <taxon>metagenomes</taxon>
        <taxon>ecological metagenomes</taxon>
    </lineage>
</organism>
<comment type="caution">
    <text evidence="1">The sequence shown here is derived from an EMBL/GenBank/DDBJ whole genome shotgun (WGS) entry which is preliminary data.</text>
</comment>
<protein>
    <submittedName>
        <fullName evidence="1">Uncharacterized protein</fullName>
    </submittedName>
</protein>
<gene>
    <name evidence="1" type="ORF">S01H4_59665</name>
</gene>
<evidence type="ECO:0000313" key="1">
    <source>
        <dbReference type="EMBL" id="GAH10221.1"/>
    </source>
</evidence>
<name>X1CP64_9ZZZZ</name>
<feature type="non-terminal residue" evidence="1">
    <location>
        <position position="1"/>
    </location>
</feature>
<reference evidence="1" key="1">
    <citation type="journal article" date="2014" name="Front. Microbiol.">
        <title>High frequency of phylogenetically diverse reductive dehalogenase-homologous genes in deep subseafloor sedimentary metagenomes.</title>
        <authorList>
            <person name="Kawai M."/>
            <person name="Futagami T."/>
            <person name="Toyoda A."/>
            <person name="Takaki Y."/>
            <person name="Nishi S."/>
            <person name="Hori S."/>
            <person name="Arai W."/>
            <person name="Tsubouchi T."/>
            <person name="Morono Y."/>
            <person name="Uchiyama I."/>
            <person name="Ito T."/>
            <person name="Fujiyama A."/>
            <person name="Inagaki F."/>
            <person name="Takami H."/>
        </authorList>
    </citation>
    <scope>NUCLEOTIDE SEQUENCE</scope>
    <source>
        <strain evidence="1">Expedition CK06-06</strain>
    </source>
</reference>
<proteinExistence type="predicted"/>
<sequence>HFDTFIDTNALQCVYIIVADMTYSQEFDTAVAGQNVLATPPVIAAVKSF</sequence>
<dbReference type="AlphaFoldDB" id="X1CP64"/>
<accession>X1CP64</accession>